<accession>A0A1E7FZS9</accession>
<dbReference type="GO" id="GO:0008270">
    <property type="term" value="F:zinc ion binding"/>
    <property type="evidence" value="ECO:0007669"/>
    <property type="project" value="InterPro"/>
</dbReference>
<dbReference type="CDD" id="cd06231">
    <property type="entry name" value="M14_REP34-like"/>
    <property type="match status" value="1"/>
</dbReference>
<evidence type="ECO:0000256" key="2">
    <source>
        <dbReference type="PROSITE-ProRule" id="PRU01379"/>
    </source>
</evidence>
<reference evidence="4 5" key="1">
    <citation type="submission" date="2016-09" db="EMBL/GenBank/DDBJ databases">
        <title>Extensive genetic diversity and differential bi-allelic expression allows diatom success in the polar Southern Ocean.</title>
        <authorList>
            <consortium name="DOE Joint Genome Institute"/>
            <person name="Mock T."/>
            <person name="Otillar R.P."/>
            <person name="Strauss J."/>
            <person name="Dupont C."/>
            <person name="Frickenhaus S."/>
            <person name="Maumus F."/>
            <person name="Mcmullan M."/>
            <person name="Sanges R."/>
            <person name="Schmutz J."/>
            <person name="Toseland A."/>
            <person name="Valas R."/>
            <person name="Veluchamy A."/>
            <person name="Ward B.J."/>
            <person name="Allen A."/>
            <person name="Barry K."/>
            <person name="Falciatore A."/>
            <person name="Ferrante M."/>
            <person name="Fortunato A.E."/>
            <person name="Gloeckner G."/>
            <person name="Gruber A."/>
            <person name="Hipkin R."/>
            <person name="Janech M."/>
            <person name="Kroth P."/>
            <person name="Leese F."/>
            <person name="Lindquist E."/>
            <person name="Lyon B.R."/>
            <person name="Martin J."/>
            <person name="Mayer C."/>
            <person name="Parker M."/>
            <person name="Quesneville H."/>
            <person name="Raymond J."/>
            <person name="Uhlig C."/>
            <person name="Valentin K.U."/>
            <person name="Worden A.Z."/>
            <person name="Armbrust E.V."/>
            <person name="Bowler C."/>
            <person name="Green B."/>
            <person name="Moulton V."/>
            <person name="Van Oosterhout C."/>
            <person name="Grigoriev I."/>
        </authorList>
    </citation>
    <scope>NUCLEOTIDE SEQUENCE [LARGE SCALE GENOMIC DNA]</scope>
    <source>
        <strain evidence="4 5">CCMP1102</strain>
    </source>
</reference>
<comment type="similarity">
    <text evidence="1 2">Belongs to the peptidase M14 family.</text>
</comment>
<evidence type="ECO:0000313" key="4">
    <source>
        <dbReference type="EMBL" id="OEU23635.1"/>
    </source>
</evidence>
<feature type="domain" description="Peptidase M14" evidence="3">
    <location>
        <begin position="41"/>
        <end position="339"/>
    </location>
</feature>
<dbReference type="PROSITE" id="PS52035">
    <property type="entry name" value="PEPTIDASE_M14"/>
    <property type="match status" value="1"/>
</dbReference>
<dbReference type="AlphaFoldDB" id="A0A1E7FZS9"/>
<dbReference type="KEGG" id="fcy:FRACYDRAFT_179582"/>
<dbReference type="SUPFAM" id="SSF53187">
    <property type="entry name" value="Zn-dependent exopeptidases"/>
    <property type="match status" value="1"/>
</dbReference>
<dbReference type="OrthoDB" id="407729at2759"/>
<name>A0A1E7FZS9_9STRA</name>
<keyword evidence="5" id="KW-1185">Reference proteome</keyword>
<evidence type="ECO:0000313" key="5">
    <source>
        <dbReference type="Proteomes" id="UP000095751"/>
    </source>
</evidence>
<sequence length="355" mass="39476">MSTALQAASTLATTIASSDIGTPGKAWGVTEIKQWRDTRVKVRSYLEDVVPRIESIRKSNEELYDVVQYESSSCSSSEFPLFAIKTKNWSKEKPNVLITGGVHGYETSGVEGALLFLESKVPHYSQHFNIVVTPCISPWGYERIQRWTSKGVDPNRSFNPDGDIVEGRSFNPEAATEESAALIKFLRGDIKTLMGDNNDWICHIDLHETTDSDETEFRPAKAARDGRICDPNEKEEIPDGFYLVQDETSPMETWFTAMIDAVRKVTHIAPTDQDGLLIGEKISQEGVCVIPRKKDLGLCAGVTDAPYRTTTEVYPDSPNATPEQCNEAQVACITGGLDHILSVLENKKKRKNENE</sequence>
<dbReference type="Pfam" id="PF00246">
    <property type="entry name" value="Peptidase_M14"/>
    <property type="match status" value="1"/>
</dbReference>
<organism evidence="4 5">
    <name type="scientific">Fragilariopsis cylindrus CCMP1102</name>
    <dbReference type="NCBI Taxonomy" id="635003"/>
    <lineage>
        <taxon>Eukaryota</taxon>
        <taxon>Sar</taxon>
        <taxon>Stramenopiles</taxon>
        <taxon>Ochrophyta</taxon>
        <taxon>Bacillariophyta</taxon>
        <taxon>Bacillariophyceae</taxon>
        <taxon>Bacillariophycidae</taxon>
        <taxon>Bacillariales</taxon>
        <taxon>Bacillariaceae</taxon>
        <taxon>Fragilariopsis</taxon>
    </lineage>
</organism>
<feature type="active site" description="Proton donor/acceptor" evidence="2">
    <location>
        <position position="312"/>
    </location>
</feature>
<dbReference type="Gene3D" id="3.40.630.10">
    <property type="entry name" value="Zn peptidases"/>
    <property type="match status" value="1"/>
</dbReference>
<dbReference type="EMBL" id="KV784353">
    <property type="protein sequence ID" value="OEU23635.1"/>
    <property type="molecule type" value="Genomic_DNA"/>
</dbReference>
<proteinExistence type="inferred from homology"/>
<evidence type="ECO:0000256" key="1">
    <source>
        <dbReference type="ARBA" id="ARBA00005988"/>
    </source>
</evidence>
<dbReference type="Proteomes" id="UP000095751">
    <property type="component" value="Unassembled WGS sequence"/>
</dbReference>
<protein>
    <submittedName>
        <fullName evidence="4">Zn-dependent exopeptidase</fullName>
    </submittedName>
</protein>
<dbReference type="GO" id="GO:0006508">
    <property type="term" value="P:proteolysis"/>
    <property type="evidence" value="ECO:0007669"/>
    <property type="project" value="InterPro"/>
</dbReference>
<dbReference type="InParanoid" id="A0A1E7FZS9"/>
<gene>
    <name evidence="4" type="ORF">FRACYDRAFT_179582</name>
</gene>
<dbReference type="GO" id="GO:0004181">
    <property type="term" value="F:metallocarboxypeptidase activity"/>
    <property type="evidence" value="ECO:0007669"/>
    <property type="project" value="InterPro"/>
</dbReference>
<evidence type="ECO:0000259" key="3">
    <source>
        <dbReference type="PROSITE" id="PS52035"/>
    </source>
</evidence>
<dbReference type="InterPro" id="IPR000834">
    <property type="entry name" value="Peptidase_M14"/>
</dbReference>